<dbReference type="EMBL" id="SWBM01000008">
    <property type="protein sequence ID" value="TKC14750.1"/>
    <property type="molecule type" value="Genomic_DNA"/>
</dbReference>
<evidence type="ECO:0000313" key="2">
    <source>
        <dbReference type="Proteomes" id="UP000307756"/>
    </source>
</evidence>
<evidence type="ECO:0000313" key="1">
    <source>
        <dbReference type="EMBL" id="TKC14750.1"/>
    </source>
</evidence>
<dbReference type="Pfam" id="PF14072">
    <property type="entry name" value="DndB"/>
    <property type="match status" value="1"/>
</dbReference>
<sequence length="345" mass="39605">MNVILNDVFTKRQLIATYSITELSGLVHDGQVKLRHLNKLHVRAIKKYILENVVTEQIYFPPMVANVAGIGTEKPLELTIVDGNQRLAALCQIEELGYRAAKSDDPEEMKKGYKLLHFIQHTEVAIQIFEGLSEEETDQLYIDLNTKGKKVALSKRISFDSRSPLNIITNSVLKANTQLKLAGVEIEKVSVVRPKNKKLLSLSHLRQIVATFITGNMTNSTIENENFETFLEAEDYVQLINAWFDELFRLYPPERIGDFQGSMLANHPLLISVAFFANKGLEKFPFEVRKKEMVKRMRRLKDVNFNRENPVWKEFKGTNRAGYYYLANDKASLVKLVRWLEGQGR</sequence>
<keyword evidence="2" id="KW-1185">Reference proteome</keyword>
<protein>
    <submittedName>
        <fullName evidence="1">Uncharacterized protein</fullName>
    </submittedName>
</protein>
<dbReference type="OrthoDB" id="7831443at2"/>
<gene>
    <name evidence="1" type="ORF">FA727_21140</name>
</gene>
<dbReference type="AlphaFoldDB" id="A0A4V5P206"/>
<name>A0A4V5P206_9BACI</name>
<organism evidence="1 2">
    <name type="scientific">Robertmurraya kyonggiensis</name>
    <dbReference type="NCBI Taxonomy" id="1037680"/>
    <lineage>
        <taxon>Bacteria</taxon>
        <taxon>Bacillati</taxon>
        <taxon>Bacillota</taxon>
        <taxon>Bacilli</taxon>
        <taxon>Bacillales</taxon>
        <taxon>Bacillaceae</taxon>
        <taxon>Robertmurraya</taxon>
    </lineage>
</organism>
<dbReference type="Proteomes" id="UP000307756">
    <property type="component" value="Unassembled WGS sequence"/>
</dbReference>
<proteinExistence type="predicted"/>
<dbReference type="InterPro" id="IPR017642">
    <property type="entry name" value="DNA_S_mod_DndB"/>
</dbReference>
<accession>A0A4V5P206</accession>
<comment type="caution">
    <text evidence="1">The sequence shown here is derived from an EMBL/GenBank/DDBJ whole genome shotgun (WGS) entry which is preliminary data.</text>
</comment>
<dbReference type="RefSeq" id="WP_136833475.1">
    <property type="nucleotide sequence ID" value="NZ_SWBM01000008.1"/>
</dbReference>
<reference evidence="1 2" key="1">
    <citation type="journal article" date="2011" name="J. Microbiol.">
        <title>Bacillus kyonggiensis sp. nov., isolated from soil of a lettuce field.</title>
        <authorList>
            <person name="Dong K."/>
            <person name="Lee S."/>
        </authorList>
    </citation>
    <scope>NUCLEOTIDE SEQUENCE [LARGE SCALE GENOMIC DNA]</scope>
    <source>
        <strain evidence="1 2">NB22</strain>
    </source>
</reference>